<keyword evidence="1" id="KW-1133">Transmembrane helix</keyword>
<evidence type="ECO:0000313" key="2">
    <source>
        <dbReference type="EMBL" id="AFZ47209.1"/>
    </source>
</evidence>
<dbReference type="BioCyc" id="CSTA292563:G1353-1250-MONOMER"/>
<protein>
    <submittedName>
        <fullName evidence="2">Uncharacterized protein</fullName>
    </submittedName>
</protein>
<dbReference type="EMBL" id="CP003940">
    <property type="protein sequence ID" value="AFZ47209.1"/>
    <property type="molecule type" value="Genomic_DNA"/>
</dbReference>
<proteinExistence type="predicted"/>
<sequence>MMNAIKKILIGFFLIIGLPITSLASIQLLFDDNQSQEDRDGALAALFILGLPPTGIATYLIFDLKYSQKNKIDKTKIDEEQIFLNMLAENKGEITALKFAVQSQLPLEKAKQYLDDKAQQLNADFSVNDEGSIVYKFYV</sequence>
<keyword evidence="1" id="KW-0812">Transmembrane</keyword>
<dbReference type="eggNOG" id="COG0515">
    <property type="taxonomic scope" value="Bacteria"/>
</dbReference>
<keyword evidence="3" id="KW-1185">Reference proteome</keyword>
<dbReference type="HOGENOM" id="CLU_138497_0_0_3"/>
<accession>K9YK30</accession>
<feature type="transmembrane region" description="Helical" evidence="1">
    <location>
        <begin position="9"/>
        <end position="30"/>
    </location>
</feature>
<gene>
    <name evidence="2" type="ordered locus">Cyast_1244</name>
</gene>
<name>K9YK30_CYASC</name>
<evidence type="ECO:0000313" key="3">
    <source>
        <dbReference type="Proteomes" id="UP000010483"/>
    </source>
</evidence>
<feature type="transmembrane region" description="Helical" evidence="1">
    <location>
        <begin position="42"/>
        <end position="62"/>
    </location>
</feature>
<organism evidence="2 3">
    <name type="scientific">Cyanobacterium stanieri (strain ATCC 29140 / PCC 7202)</name>
    <dbReference type="NCBI Taxonomy" id="292563"/>
    <lineage>
        <taxon>Bacteria</taxon>
        <taxon>Bacillati</taxon>
        <taxon>Cyanobacteriota</taxon>
        <taxon>Cyanophyceae</taxon>
        <taxon>Oscillatoriophycideae</taxon>
        <taxon>Chroococcales</taxon>
        <taxon>Geminocystaceae</taxon>
        <taxon>Cyanobacterium</taxon>
    </lineage>
</organism>
<reference evidence="3" key="1">
    <citation type="journal article" date="2013" name="Proc. Natl. Acad. Sci. U.S.A.">
        <title>Improving the coverage of the cyanobacterial phylum using diversity-driven genome sequencing.</title>
        <authorList>
            <person name="Shih P.M."/>
            <person name="Wu D."/>
            <person name="Latifi A."/>
            <person name="Axen S.D."/>
            <person name="Fewer D.P."/>
            <person name="Talla E."/>
            <person name="Calteau A."/>
            <person name="Cai F."/>
            <person name="Tandeau de Marsac N."/>
            <person name="Rippka R."/>
            <person name="Herdman M."/>
            <person name="Sivonen K."/>
            <person name="Coursin T."/>
            <person name="Laurent T."/>
            <person name="Goodwin L."/>
            <person name="Nolan M."/>
            <person name="Davenport K.W."/>
            <person name="Han C.S."/>
            <person name="Rubin E.M."/>
            <person name="Eisen J.A."/>
            <person name="Woyke T."/>
            <person name="Gugger M."/>
            <person name="Kerfeld C.A."/>
        </authorList>
    </citation>
    <scope>NUCLEOTIDE SEQUENCE [LARGE SCALE GENOMIC DNA]</scope>
    <source>
        <strain evidence="3">ATCC 29140 / PCC 7202</strain>
    </source>
</reference>
<evidence type="ECO:0000256" key="1">
    <source>
        <dbReference type="SAM" id="Phobius"/>
    </source>
</evidence>
<dbReference type="Proteomes" id="UP000010483">
    <property type="component" value="Chromosome"/>
</dbReference>
<dbReference type="AlphaFoldDB" id="K9YK30"/>
<dbReference type="STRING" id="292563.Cyast_1244"/>
<keyword evidence="1" id="KW-0472">Membrane</keyword>
<dbReference type="KEGG" id="csn:Cyast_1244"/>